<comment type="caution">
    <text evidence="2">The sequence shown here is derived from an EMBL/GenBank/DDBJ whole genome shotgun (WGS) entry which is preliminary data.</text>
</comment>
<dbReference type="AlphaFoldDB" id="A0A9W6WH30"/>
<dbReference type="InterPro" id="IPR003386">
    <property type="entry name" value="LACT/PDAT_acylTrfase"/>
</dbReference>
<evidence type="ECO:0000313" key="3">
    <source>
        <dbReference type="Proteomes" id="UP001165120"/>
    </source>
</evidence>
<gene>
    <name evidence="2" type="ORF">Cboi02_000353900</name>
</gene>
<feature type="region of interest" description="Disordered" evidence="1">
    <location>
        <begin position="314"/>
        <end position="345"/>
    </location>
</feature>
<reference evidence="2" key="1">
    <citation type="submission" date="2023-04" db="EMBL/GenBank/DDBJ databases">
        <title>Candida boidinii NBRC 10035.</title>
        <authorList>
            <person name="Ichikawa N."/>
            <person name="Sato H."/>
            <person name="Tonouchi N."/>
        </authorList>
    </citation>
    <scope>NUCLEOTIDE SEQUENCE</scope>
    <source>
        <strain evidence="2">NBRC 10035</strain>
    </source>
</reference>
<feature type="region of interest" description="Disordered" evidence="1">
    <location>
        <begin position="101"/>
        <end position="240"/>
    </location>
</feature>
<feature type="compositionally biased region" description="Low complexity" evidence="1">
    <location>
        <begin position="175"/>
        <end position="188"/>
    </location>
</feature>
<keyword evidence="3" id="KW-1185">Reference proteome</keyword>
<dbReference type="InterPro" id="IPR029058">
    <property type="entry name" value="AB_hydrolase_fold"/>
</dbReference>
<feature type="compositionally biased region" description="Low complexity" evidence="1">
    <location>
        <begin position="103"/>
        <end position="148"/>
    </location>
</feature>
<feature type="compositionally biased region" description="Low complexity" evidence="1">
    <location>
        <begin position="155"/>
        <end position="168"/>
    </location>
</feature>
<feature type="compositionally biased region" description="Polar residues" evidence="1">
    <location>
        <begin position="43"/>
        <end position="59"/>
    </location>
</feature>
<feature type="compositionally biased region" description="Polar residues" evidence="1">
    <location>
        <begin position="8"/>
        <end position="17"/>
    </location>
</feature>
<dbReference type="GO" id="GO:0006629">
    <property type="term" value="P:lipid metabolic process"/>
    <property type="evidence" value="ECO:0007669"/>
    <property type="project" value="InterPro"/>
</dbReference>
<dbReference type="PANTHER" id="PTHR11440">
    <property type="entry name" value="LECITHIN-CHOLESTEROL ACYLTRANSFERASE-RELATED"/>
    <property type="match status" value="1"/>
</dbReference>
<feature type="compositionally biased region" description="Low complexity" evidence="1">
    <location>
        <begin position="69"/>
        <end position="87"/>
    </location>
</feature>
<dbReference type="Gene3D" id="3.40.50.1820">
    <property type="entry name" value="alpha/beta hydrolase"/>
    <property type="match status" value="1"/>
</dbReference>
<dbReference type="GO" id="GO:0008374">
    <property type="term" value="F:O-acyltransferase activity"/>
    <property type="evidence" value="ECO:0007669"/>
    <property type="project" value="InterPro"/>
</dbReference>
<feature type="region of interest" description="Disordered" evidence="1">
    <location>
        <begin position="375"/>
        <end position="418"/>
    </location>
</feature>
<organism evidence="2 3">
    <name type="scientific">Candida boidinii</name>
    <name type="common">Yeast</name>
    <dbReference type="NCBI Taxonomy" id="5477"/>
    <lineage>
        <taxon>Eukaryota</taxon>
        <taxon>Fungi</taxon>
        <taxon>Dikarya</taxon>
        <taxon>Ascomycota</taxon>
        <taxon>Saccharomycotina</taxon>
        <taxon>Pichiomycetes</taxon>
        <taxon>Pichiales</taxon>
        <taxon>Pichiaceae</taxon>
        <taxon>Ogataea</taxon>
        <taxon>Ogataea/Candida clade</taxon>
    </lineage>
</organism>
<dbReference type="SUPFAM" id="SSF53474">
    <property type="entry name" value="alpha/beta-Hydrolases"/>
    <property type="match status" value="1"/>
</dbReference>
<dbReference type="Proteomes" id="UP001165120">
    <property type="component" value="Unassembled WGS sequence"/>
</dbReference>
<name>A0A9W6WH30_CANBO</name>
<evidence type="ECO:0000313" key="2">
    <source>
        <dbReference type="EMBL" id="GME72269.1"/>
    </source>
</evidence>
<feature type="region of interest" description="Disordered" evidence="1">
    <location>
        <begin position="1"/>
        <end position="87"/>
    </location>
</feature>
<dbReference type="Pfam" id="PF02450">
    <property type="entry name" value="LCAT"/>
    <property type="match status" value="1"/>
</dbReference>
<evidence type="ECO:0000256" key="1">
    <source>
        <dbReference type="SAM" id="MobiDB-lite"/>
    </source>
</evidence>
<dbReference type="EMBL" id="BSXN01001241">
    <property type="protein sequence ID" value="GME72269.1"/>
    <property type="molecule type" value="Genomic_DNA"/>
</dbReference>
<proteinExistence type="predicted"/>
<sequence length="943" mass="105552">MKKFLPSILTSRQSSPVPNDKDDDELPSTDPQQQQEQQSQLQHSTSPTTPIKIANSINIFTRHRNNTDNSPMSSASSPNNSSHYIHNISSSPLLKNLSIGKFSSRSRSGSGTDISQLQTQTNTQPQPPKNSSLSNTLPLSNLENLSLNDKPSTLNTSDNENISNENSEVTSDTNEGSSISKSDSGSSEINEKEEEEMKKAELEEELLEKQEEDQDDDEDDEDDDENGDFHNNSPDGLSRRYSIHSSVISDDPIVDYAPKLNEDNSNNKIETIKSRHSYLSRRMSYMDASNLIGGEANKGTQSGINSMNISRVPTGQSVVDDHDSGLPNNRPRMRKHRGSSDITNSPAVYTTSISARNSPVLQPVTSLTNISANNSPLLQPQTHVNTSNIPTSPISRSRSQESIVPTTSNSTTEPQVKRSDSQIEEAIESNDKVFSFTLPFGVTNFSENNIAESLLSSLKSSIPFLRDPEEEKEEMEVMRIREKMKRFDSISTMEEALLYKDTKSFGNTRLEAVKKAFTPSIISSPVPGYNDDVFDQLEGDVLILGGYRGSILRDTTTNSRSWIPVIKAGFNFKKIDLVVGYRDEDELNAEDYNYPDGILSHIGPVDICRKLMKKLRSNEKVTLHNFGYDWRLSLDLTSEKLFKKLTEINAKNGGKGCIVIAHSMGGLVAHYTMQKDSSLFRGLLYMGVPYPCPNILGPLRVGDKVLFSSTLLSAEANFFMRSSFVFLPKNGEIFKNSETGEKYKLNFFDPEVWVEYNLSPLVSKGRKIFSESEKKKKSGKLLGHKRHRAKAKTATTSIDRFSNVTFQESDFKHSFDQSYDYLCRTLKRTEAFIDALEFDETKEYPPLALIYGATTPSVRFSMVKDRESIKRGEYWDFAYGIGDGVVHRSWLLPEVMGFPLTAKIPSNHGHVSLMTDFEAIAEALRAILQEEEKRMNSHADIDC</sequence>
<feature type="compositionally biased region" description="Acidic residues" evidence="1">
    <location>
        <begin position="202"/>
        <end position="226"/>
    </location>
</feature>
<protein>
    <submittedName>
        <fullName evidence="2">Unnamed protein product</fullName>
    </submittedName>
</protein>
<feature type="compositionally biased region" description="Polar residues" evidence="1">
    <location>
        <begin position="375"/>
        <end position="414"/>
    </location>
</feature>
<accession>A0A9W6WH30</accession>
<feature type="compositionally biased region" description="Low complexity" evidence="1">
    <location>
        <begin position="32"/>
        <end position="42"/>
    </location>
</feature>